<keyword evidence="3" id="KW-1185">Reference proteome</keyword>
<feature type="transmembrane region" description="Helical" evidence="1">
    <location>
        <begin position="119"/>
        <end position="139"/>
    </location>
</feature>
<dbReference type="AlphaFoldDB" id="I3D0R3"/>
<dbReference type="Proteomes" id="UP000003423">
    <property type="component" value="Unassembled WGS sequence"/>
</dbReference>
<evidence type="ECO:0000313" key="3">
    <source>
        <dbReference type="Proteomes" id="UP000003423"/>
    </source>
</evidence>
<protein>
    <submittedName>
        <fullName evidence="2">Uncharacterized protein</fullName>
    </submittedName>
</protein>
<comment type="caution">
    <text evidence="2">The sequence shown here is derived from an EMBL/GenBank/DDBJ whole genome shotgun (WGS) entry which is preliminary data.</text>
</comment>
<feature type="transmembrane region" description="Helical" evidence="1">
    <location>
        <begin position="52"/>
        <end position="74"/>
    </location>
</feature>
<evidence type="ECO:0000256" key="1">
    <source>
        <dbReference type="SAM" id="Phobius"/>
    </source>
</evidence>
<dbReference type="EMBL" id="AEXL02000131">
    <property type="protein sequence ID" value="EIJ65306.1"/>
    <property type="molecule type" value="Genomic_DNA"/>
</dbReference>
<accession>I3D0R3</accession>
<feature type="transmembrane region" description="Helical" evidence="1">
    <location>
        <begin position="81"/>
        <end position="99"/>
    </location>
</feature>
<reference evidence="2 3" key="1">
    <citation type="journal article" date="2012" name="J. Bacteriol.">
        <title>Genome sequence of "Candidatus Nitrosopumilus salaria" BD31, an ammonia-oxidizing archaeon from the San Francisco Bay estuary.</title>
        <authorList>
            <person name="Mosier A.C."/>
            <person name="Allen E.E."/>
            <person name="Kim M."/>
            <person name="Ferriera S."/>
            <person name="Francis C.A."/>
        </authorList>
    </citation>
    <scope>NUCLEOTIDE SEQUENCE [LARGE SCALE GENOMIC DNA]</scope>
    <source>
        <strain evidence="2 3">BD31</strain>
    </source>
</reference>
<organism evidence="2 3">
    <name type="scientific">Candidatus Nitrosopumilus salarius BD31</name>
    <dbReference type="NCBI Taxonomy" id="859350"/>
    <lineage>
        <taxon>Archaea</taxon>
        <taxon>Nitrososphaerota</taxon>
        <taxon>Nitrososphaeria</taxon>
        <taxon>Nitrosopumilales</taxon>
        <taxon>Nitrosopumilaceae</taxon>
        <taxon>Nitrosopumilus</taxon>
    </lineage>
</organism>
<gene>
    <name evidence="2" type="ORF">BD31_I1771</name>
</gene>
<keyword evidence="1" id="KW-0812">Transmembrane</keyword>
<dbReference type="PATRIC" id="fig|859350.6.peg.1638"/>
<name>I3D0R3_9ARCH</name>
<proteinExistence type="predicted"/>
<keyword evidence="1" id="KW-0472">Membrane</keyword>
<sequence length="149" mass="15856">MNKNLMQFAIASVAFLMIASGAVYLFVATEEIAEANEVYEEQDVGESIEGALIESVFFATVGGAYIPVGLWAISSRHSSRTPYWLAIIGSGALITLYVLSRTVDMPLVGQQDDIGVIDLGSKVLQGGIIAASIYIIAAIRKTKKASILA</sequence>
<evidence type="ECO:0000313" key="2">
    <source>
        <dbReference type="EMBL" id="EIJ65306.1"/>
    </source>
</evidence>
<keyword evidence="1" id="KW-1133">Transmembrane helix</keyword>